<organism evidence="1 2">
    <name type="scientific">Acinetobacter pragensis</name>
    <dbReference type="NCBI Taxonomy" id="1806892"/>
    <lineage>
        <taxon>Bacteria</taxon>
        <taxon>Pseudomonadati</taxon>
        <taxon>Pseudomonadota</taxon>
        <taxon>Gammaproteobacteria</taxon>
        <taxon>Moraxellales</taxon>
        <taxon>Moraxellaceae</taxon>
        <taxon>Acinetobacter</taxon>
    </lineage>
</organism>
<reference evidence="1 2" key="1">
    <citation type="submission" date="2016-03" db="EMBL/GenBank/DDBJ databases">
        <title>Acinetobacter genomospecies 28 strain ANC 4149.</title>
        <authorList>
            <person name="Radolfova-Krizova L."/>
            <person name="Nemec A."/>
        </authorList>
    </citation>
    <scope>NUCLEOTIDE SEQUENCE [LARGE SCALE GENOMIC DNA]</scope>
    <source>
        <strain evidence="1 2">ANC 4149</strain>
    </source>
</reference>
<dbReference type="AlphaFoldDB" id="A0A151Y2Q2"/>
<dbReference type="RefSeq" id="WP_067668417.1">
    <property type="nucleotide sequence ID" value="NZ_CBCSIK010000003.1"/>
</dbReference>
<evidence type="ECO:0000313" key="2">
    <source>
        <dbReference type="Proteomes" id="UP000076276"/>
    </source>
</evidence>
<name>A0A151Y2Q2_9GAMM</name>
<proteinExistence type="predicted"/>
<gene>
    <name evidence="1" type="ORF">AZH43_11035</name>
</gene>
<dbReference type="Proteomes" id="UP000076276">
    <property type="component" value="Unassembled WGS sequence"/>
</dbReference>
<dbReference type="InterPro" id="IPR005358">
    <property type="entry name" value="Puta_zinc/iron-chelating_dom"/>
</dbReference>
<evidence type="ECO:0000313" key="1">
    <source>
        <dbReference type="EMBL" id="KYQ72304.1"/>
    </source>
</evidence>
<keyword evidence="2" id="KW-1185">Reference proteome</keyword>
<accession>A0A151Y2Q2</accession>
<dbReference type="Pfam" id="PF03692">
    <property type="entry name" value="CxxCxxCC"/>
    <property type="match status" value="1"/>
</dbReference>
<comment type="caution">
    <text evidence="1">The sequence shown here is derived from an EMBL/GenBank/DDBJ whole genome shotgun (WGS) entry which is preliminary data.</text>
</comment>
<dbReference type="STRING" id="1806892.AZH43_11035"/>
<protein>
    <submittedName>
        <fullName evidence="1">Ferredoxin</fullName>
    </submittedName>
</protein>
<sequence>MLSQVPTQDACLSCGACCAFFRVSFYWAEGMNMPEHYTEPVTAVYSCMAGTNSSSPRCIALEGTVGEQVSCGMYEARSTSCKEVQIADAQCNKARKAHNMIAFVPIEAPPAVNDEDFDQVC</sequence>
<dbReference type="OrthoDB" id="196483at2"/>
<dbReference type="EMBL" id="LUAW01000017">
    <property type="protein sequence ID" value="KYQ72304.1"/>
    <property type="molecule type" value="Genomic_DNA"/>
</dbReference>